<dbReference type="EMBL" id="JAAIUW010000005">
    <property type="protein sequence ID" value="KAF7830280.1"/>
    <property type="molecule type" value="Genomic_DNA"/>
</dbReference>
<comment type="caution">
    <text evidence="1">The sequence shown here is derived from an EMBL/GenBank/DDBJ whole genome shotgun (WGS) entry which is preliminary data.</text>
</comment>
<gene>
    <name evidence="1" type="ORF">G2W53_012613</name>
</gene>
<proteinExistence type="predicted"/>
<evidence type="ECO:0000313" key="1">
    <source>
        <dbReference type="EMBL" id="KAF7830280.1"/>
    </source>
</evidence>
<accession>A0A834TX85</accession>
<organism evidence="1 2">
    <name type="scientific">Senna tora</name>
    <dbReference type="NCBI Taxonomy" id="362788"/>
    <lineage>
        <taxon>Eukaryota</taxon>
        <taxon>Viridiplantae</taxon>
        <taxon>Streptophyta</taxon>
        <taxon>Embryophyta</taxon>
        <taxon>Tracheophyta</taxon>
        <taxon>Spermatophyta</taxon>
        <taxon>Magnoliopsida</taxon>
        <taxon>eudicotyledons</taxon>
        <taxon>Gunneridae</taxon>
        <taxon>Pentapetalae</taxon>
        <taxon>rosids</taxon>
        <taxon>fabids</taxon>
        <taxon>Fabales</taxon>
        <taxon>Fabaceae</taxon>
        <taxon>Caesalpinioideae</taxon>
        <taxon>Cassia clade</taxon>
        <taxon>Senna</taxon>
    </lineage>
</organism>
<keyword evidence="2" id="KW-1185">Reference proteome</keyword>
<dbReference type="Proteomes" id="UP000634136">
    <property type="component" value="Unassembled WGS sequence"/>
</dbReference>
<protein>
    <submittedName>
        <fullName evidence="1">Uncharacterized protein</fullName>
    </submittedName>
</protein>
<evidence type="ECO:0000313" key="2">
    <source>
        <dbReference type="Proteomes" id="UP000634136"/>
    </source>
</evidence>
<name>A0A834TX85_9FABA</name>
<sequence>MNESETAVKNKREEELWEKEQFIKVTPKQERGGLPSMNGDCELGRVIPIRFASCDLA</sequence>
<reference evidence="1" key="1">
    <citation type="submission" date="2020-09" db="EMBL/GenBank/DDBJ databases">
        <title>Genome-Enabled Discovery of Anthraquinone Biosynthesis in Senna tora.</title>
        <authorList>
            <person name="Kang S.-H."/>
            <person name="Pandey R.P."/>
            <person name="Lee C.-M."/>
            <person name="Sim J.-S."/>
            <person name="Jeong J.-T."/>
            <person name="Choi B.-S."/>
            <person name="Jung M."/>
            <person name="Ginzburg D."/>
            <person name="Zhao K."/>
            <person name="Won S.Y."/>
            <person name="Oh T.-J."/>
            <person name="Yu Y."/>
            <person name="Kim N.-H."/>
            <person name="Lee O.R."/>
            <person name="Lee T.-H."/>
            <person name="Bashyal P."/>
            <person name="Kim T.-S."/>
            <person name="Lee W.-H."/>
            <person name="Kawkins C."/>
            <person name="Kim C.-K."/>
            <person name="Kim J.S."/>
            <person name="Ahn B.O."/>
            <person name="Rhee S.Y."/>
            <person name="Sohng J.K."/>
        </authorList>
    </citation>
    <scope>NUCLEOTIDE SEQUENCE</scope>
    <source>
        <tissue evidence="1">Leaf</tissue>
    </source>
</reference>
<dbReference type="AlphaFoldDB" id="A0A834TX85"/>